<dbReference type="AlphaFoldDB" id="A0AAU9SYN6"/>
<sequence length="532" mass="60206">MGFEEEAQRDSGLGFEIRKSSGKREIMSAATPARSIMFAEDELLTTRHEILVENHENLKKDYASLAERFKLVEDMNEKLTQHLQNRNQSKELEEKNLGLLKDIESERSEKDKYKKMVEEMMRVESDRKAMVDDLRTKNDELLIVIEKKKEEQTKMDDKYNELAERFGEVEKECSCLKLLYNAQNLIGKGDNTVADAIVISDDSDDENDNFPSEKNTISQLPVRVKQEECSAEYDNPPSEKKNTISLLPVGIKQEECCSEYDNPPREKKIISQLPVGIKQEECSNGANSSQVNHPSLSSPSNTLALDDDVIVLGENLDAKNNTVADAIVISDDSDDENDNLPTEQSITSQLPVRIKQEECNNGANSSRVNHPSWSSSSSASSSSSSDDDYLVKFPYKRPRIEAENGGSRKRMKPSDEEGKGDSREGMSLDTIENEETEAKLVASDEMELNIAQILDKIESFTQTVSNLLESGKTMLKELSNQFEERLIMIHKEHVEKWQEEIKELRLLDASNEETASLLHNARYLIQNPSIEP</sequence>
<evidence type="ECO:0000256" key="2">
    <source>
        <dbReference type="SAM" id="MobiDB-lite"/>
    </source>
</evidence>
<dbReference type="PANTHER" id="PTHR35500:SF1">
    <property type="entry name" value="OS03G0108700 PROTEIN"/>
    <property type="match status" value="1"/>
</dbReference>
<dbReference type="EMBL" id="OU466862">
    <property type="protein sequence ID" value="CAH2074380.1"/>
    <property type="molecule type" value="Genomic_DNA"/>
</dbReference>
<keyword evidence="4" id="KW-1185">Reference proteome</keyword>
<feature type="region of interest" description="Disordered" evidence="2">
    <location>
        <begin position="330"/>
        <end position="432"/>
    </location>
</feature>
<dbReference type="PANTHER" id="PTHR35500">
    <property type="entry name" value="OS03G0108700 PROTEIN"/>
    <property type="match status" value="1"/>
</dbReference>
<dbReference type="Proteomes" id="UP000836841">
    <property type="component" value="Chromosome 6"/>
</dbReference>
<keyword evidence="1" id="KW-0175">Coiled coil</keyword>
<feature type="compositionally biased region" description="Polar residues" evidence="2">
    <location>
        <begin position="339"/>
        <end position="350"/>
    </location>
</feature>
<accession>A0AAU9SYN6</accession>
<organism evidence="3 4">
    <name type="scientific">Thlaspi arvense</name>
    <name type="common">Field penny-cress</name>
    <dbReference type="NCBI Taxonomy" id="13288"/>
    <lineage>
        <taxon>Eukaryota</taxon>
        <taxon>Viridiplantae</taxon>
        <taxon>Streptophyta</taxon>
        <taxon>Embryophyta</taxon>
        <taxon>Tracheophyta</taxon>
        <taxon>Spermatophyta</taxon>
        <taxon>Magnoliopsida</taxon>
        <taxon>eudicotyledons</taxon>
        <taxon>Gunneridae</taxon>
        <taxon>Pentapetalae</taxon>
        <taxon>rosids</taxon>
        <taxon>malvids</taxon>
        <taxon>Brassicales</taxon>
        <taxon>Brassicaceae</taxon>
        <taxon>Thlaspideae</taxon>
        <taxon>Thlaspi</taxon>
    </lineage>
</organism>
<evidence type="ECO:0000313" key="3">
    <source>
        <dbReference type="EMBL" id="CAH2074380.1"/>
    </source>
</evidence>
<evidence type="ECO:0000313" key="4">
    <source>
        <dbReference type="Proteomes" id="UP000836841"/>
    </source>
</evidence>
<evidence type="ECO:0000256" key="1">
    <source>
        <dbReference type="SAM" id="Coils"/>
    </source>
</evidence>
<feature type="compositionally biased region" description="Low complexity" evidence="2">
    <location>
        <begin position="365"/>
        <end position="384"/>
    </location>
</feature>
<feature type="coiled-coil region" evidence="1">
    <location>
        <begin position="48"/>
        <end position="165"/>
    </location>
</feature>
<gene>
    <name evidence="3" type="ORF">TAV2_LOCUS21017</name>
</gene>
<protein>
    <submittedName>
        <fullName evidence="3">Uncharacterized protein</fullName>
    </submittedName>
</protein>
<name>A0AAU9SYN6_THLAR</name>
<feature type="compositionally biased region" description="Basic and acidic residues" evidence="2">
    <location>
        <begin position="412"/>
        <end position="426"/>
    </location>
</feature>
<reference evidence="3 4" key="1">
    <citation type="submission" date="2022-03" db="EMBL/GenBank/DDBJ databases">
        <authorList>
            <person name="Nunn A."/>
            <person name="Chopra R."/>
            <person name="Nunn A."/>
            <person name="Contreras Garrido A."/>
        </authorList>
    </citation>
    <scope>NUCLEOTIDE SEQUENCE [LARGE SCALE GENOMIC DNA]</scope>
</reference>
<proteinExistence type="predicted"/>